<sequence length="82" mass="9261">MHLVMAHMKSGAIANGAGGALPFTKREFILAWLYRETSALPLFLKSLCNMKVTWRSRSYHLKWGGEAEEISPSNTKYILFDA</sequence>
<name>A0A915KAT7_ROMCU</name>
<keyword evidence="1" id="KW-1185">Reference proteome</keyword>
<organism evidence="1 2">
    <name type="scientific">Romanomermis culicivorax</name>
    <name type="common">Nematode worm</name>
    <dbReference type="NCBI Taxonomy" id="13658"/>
    <lineage>
        <taxon>Eukaryota</taxon>
        <taxon>Metazoa</taxon>
        <taxon>Ecdysozoa</taxon>
        <taxon>Nematoda</taxon>
        <taxon>Enoplea</taxon>
        <taxon>Dorylaimia</taxon>
        <taxon>Mermithida</taxon>
        <taxon>Mermithoidea</taxon>
        <taxon>Mermithidae</taxon>
        <taxon>Romanomermis</taxon>
    </lineage>
</organism>
<dbReference type="AlphaFoldDB" id="A0A915KAT7"/>
<dbReference type="WBParaSite" id="nRc.2.0.1.t35033-RA">
    <property type="protein sequence ID" value="nRc.2.0.1.t35033-RA"/>
    <property type="gene ID" value="nRc.2.0.1.g35033"/>
</dbReference>
<evidence type="ECO:0000313" key="2">
    <source>
        <dbReference type="WBParaSite" id="nRc.2.0.1.t35033-RA"/>
    </source>
</evidence>
<accession>A0A915KAT7</accession>
<protein>
    <submittedName>
        <fullName evidence="2">Uncharacterized protein</fullName>
    </submittedName>
</protein>
<evidence type="ECO:0000313" key="1">
    <source>
        <dbReference type="Proteomes" id="UP000887565"/>
    </source>
</evidence>
<proteinExistence type="predicted"/>
<dbReference type="Proteomes" id="UP000887565">
    <property type="component" value="Unplaced"/>
</dbReference>
<reference evidence="2" key="1">
    <citation type="submission" date="2022-11" db="UniProtKB">
        <authorList>
            <consortium name="WormBaseParasite"/>
        </authorList>
    </citation>
    <scope>IDENTIFICATION</scope>
</reference>